<reference evidence="5" key="1">
    <citation type="journal article" date="2011" name="Science">
        <title>The plant cell wall-decomposing machinery underlies the functional diversity of forest fungi.</title>
        <authorList>
            <person name="Eastwood D.C."/>
            <person name="Floudas D."/>
            <person name="Binder M."/>
            <person name="Majcherczyk A."/>
            <person name="Schneider P."/>
            <person name="Aerts A."/>
            <person name="Asiegbu F.O."/>
            <person name="Baker S.E."/>
            <person name="Barry K."/>
            <person name="Bendiksby M."/>
            <person name="Blumentritt M."/>
            <person name="Coutinho P.M."/>
            <person name="Cullen D."/>
            <person name="de Vries R.P."/>
            <person name="Gathman A."/>
            <person name="Goodell B."/>
            <person name="Henrissat B."/>
            <person name="Ihrmark K."/>
            <person name="Kauserud H."/>
            <person name="Kohler A."/>
            <person name="LaButti K."/>
            <person name="Lapidus A."/>
            <person name="Lavin J.L."/>
            <person name="Lee Y.-H."/>
            <person name="Lindquist E."/>
            <person name="Lilly W."/>
            <person name="Lucas S."/>
            <person name="Morin E."/>
            <person name="Murat C."/>
            <person name="Oguiza J.A."/>
            <person name="Park J."/>
            <person name="Pisabarro A.G."/>
            <person name="Riley R."/>
            <person name="Rosling A."/>
            <person name="Salamov A."/>
            <person name="Schmidt O."/>
            <person name="Schmutz J."/>
            <person name="Skrede I."/>
            <person name="Stenlid J."/>
            <person name="Wiebenga A."/>
            <person name="Xie X."/>
            <person name="Kuees U."/>
            <person name="Hibbett D.S."/>
            <person name="Hoffmeister D."/>
            <person name="Hoegberg N."/>
            <person name="Martin F."/>
            <person name="Grigoriev I.V."/>
            <person name="Watkinson S.C."/>
        </authorList>
    </citation>
    <scope>NUCLEOTIDE SEQUENCE [LARGE SCALE GENOMIC DNA]</scope>
    <source>
        <strain evidence="5">strain S7.3</strain>
    </source>
</reference>
<dbReference type="SMART" id="SM00248">
    <property type="entry name" value="ANK"/>
    <property type="match status" value="4"/>
</dbReference>
<evidence type="ECO:0000259" key="3">
    <source>
        <dbReference type="Pfam" id="PF24883"/>
    </source>
</evidence>
<dbReference type="Gene3D" id="1.25.40.20">
    <property type="entry name" value="Ankyrin repeat-containing domain"/>
    <property type="match status" value="2"/>
</dbReference>
<gene>
    <name evidence="4" type="ORF">SERLA73DRAFT_80187</name>
</gene>
<evidence type="ECO:0000256" key="1">
    <source>
        <dbReference type="ARBA" id="ARBA00022737"/>
    </source>
</evidence>
<keyword evidence="2" id="KW-0040">ANK repeat</keyword>
<dbReference type="InterPro" id="IPR027417">
    <property type="entry name" value="P-loop_NTPase"/>
</dbReference>
<dbReference type="OMA" id="MEARTHA"/>
<dbReference type="PANTHER" id="PTHR10039">
    <property type="entry name" value="AMELOGENIN"/>
    <property type="match status" value="1"/>
</dbReference>
<keyword evidence="5" id="KW-1185">Reference proteome</keyword>
<dbReference type="SUPFAM" id="SSF52540">
    <property type="entry name" value="P-loop containing nucleoside triphosphate hydrolases"/>
    <property type="match status" value="1"/>
</dbReference>
<dbReference type="InterPro" id="IPR036770">
    <property type="entry name" value="Ankyrin_rpt-contain_sf"/>
</dbReference>
<dbReference type="Pfam" id="PF24883">
    <property type="entry name" value="NPHP3_N"/>
    <property type="match status" value="1"/>
</dbReference>
<dbReference type="PANTHER" id="PTHR10039:SF15">
    <property type="entry name" value="NACHT DOMAIN-CONTAINING PROTEIN"/>
    <property type="match status" value="1"/>
</dbReference>
<evidence type="ECO:0000313" key="5">
    <source>
        <dbReference type="Proteomes" id="UP000008063"/>
    </source>
</evidence>
<proteinExistence type="predicted"/>
<feature type="repeat" description="ANK" evidence="2">
    <location>
        <begin position="545"/>
        <end position="577"/>
    </location>
</feature>
<sequence>MPAHDIDVREAIGQAQFVDASRSTFTEIHPNGQQINGNHITINQNSRNSDKERHELSDWLTLLNFRQKQNDTYGNKQEGTGDWVFDNERFKEWERGDVKTLWCPGIPGAGKTVIASHIINHLVNTLKSPSVAVAYIYCDYKDQSSQTVFDLVASLLKQLVQDFWPTFERVESRYQSHRQQKFRPTLKEIHDTLISEIKAFSQVFIIVDALDEIAEERKKRYEILHRLQSLGCNLLVTSRDIESIGKDLRGAQCVYIRASDDDIRQYIECAILGTPLEEFVAEEPRLKEEVVDCVTKYADGMCVLLQFILLKAAIQCWKEVRDALINLSKEVNSAYDETMIRINKLDGKLRELAFTAIMCITYALRPLRDKELQQAVTLLRGGLGISSNDLVNITTIVGACAGLVVIDAERSVARLIHYTAQEYFSGYKKWLCSNPHAELTNILLKVLSLPPPADTNIWWPFSGELSRYAVENWGNHARGIVEETNKAIIHEFLHCKQNIERLRSTNLTGGSHSSVMHICAYWGLTRTIEYQLQNGAVVIQRDDDTGRTALHMAAGMNHVEVVRLLLARGHDVNSQGNEAVTPLFYAANAGNTEVVTLLLSIDDIKADSKDEEGRTPLSLAAQNGIKEIASLLLERDDVEADSKTRWGQTPLSIAAQYGNEEVVCRLKS</sequence>
<dbReference type="InParanoid" id="F8QIZ9"/>
<dbReference type="Proteomes" id="UP000008063">
    <property type="component" value="Unassembled WGS sequence"/>
</dbReference>
<dbReference type="OrthoDB" id="3036502at2759"/>
<dbReference type="PROSITE" id="PS50297">
    <property type="entry name" value="ANK_REP_REGION"/>
    <property type="match status" value="2"/>
</dbReference>
<dbReference type="AlphaFoldDB" id="F8QIZ9"/>
<dbReference type="HOGENOM" id="CLU_000288_34_23_1"/>
<dbReference type="STRING" id="936435.F8QIZ9"/>
<dbReference type="Pfam" id="PF12796">
    <property type="entry name" value="Ank_2"/>
    <property type="match status" value="2"/>
</dbReference>
<feature type="repeat" description="ANK" evidence="2">
    <location>
        <begin position="612"/>
        <end position="635"/>
    </location>
</feature>
<feature type="domain" description="Nephrocystin 3-like N-terminal" evidence="3">
    <location>
        <begin position="79"/>
        <end position="239"/>
    </location>
</feature>
<keyword evidence="1" id="KW-0677">Repeat</keyword>
<name>F8QIZ9_SERL3</name>
<accession>F8QIZ9</accession>
<protein>
    <recommendedName>
        <fullName evidence="3">Nephrocystin 3-like N-terminal domain-containing protein</fullName>
    </recommendedName>
</protein>
<dbReference type="Gene3D" id="3.40.50.300">
    <property type="entry name" value="P-loop containing nucleotide triphosphate hydrolases"/>
    <property type="match status" value="1"/>
</dbReference>
<dbReference type="PROSITE" id="PS50088">
    <property type="entry name" value="ANK_REPEAT"/>
    <property type="match status" value="2"/>
</dbReference>
<dbReference type="InterPro" id="IPR002110">
    <property type="entry name" value="Ankyrin_rpt"/>
</dbReference>
<dbReference type="SUPFAM" id="SSF48403">
    <property type="entry name" value="Ankyrin repeat"/>
    <property type="match status" value="1"/>
</dbReference>
<evidence type="ECO:0000313" key="4">
    <source>
        <dbReference type="EMBL" id="EGN91711.1"/>
    </source>
</evidence>
<organism evidence="5">
    <name type="scientific">Serpula lacrymans var. lacrymans (strain S7.3)</name>
    <name type="common">Dry rot fungus</name>
    <dbReference type="NCBI Taxonomy" id="936435"/>
    <lineage>
        <taxon>Eukaryota</taxon>
        <taxon>Fungi</taxon>
        <taxon>Dikarya</taxon>
        <taxon>Basidiomycota</taxon>
        <taxon>Agaricomycotina</taxon>
        <taxon>Agaricomycetes</taxon>
        <taxon>Agaricomycetidae</taxon>
        <taxon>Boletales</taxon>
        <taxon>Coniophorineae</taxon>
        <taxon>Serpulaceae</taxon>
        <taxon>Serpula</taxon>
    </lineage>
</organism>
<dbReference type="InterPro" id="IPR056884">
    <property type="entry name" value="NPHP3-like_N"/>
</dbReference>
<evidence type="ECO:0000256" key="2">
    <source>
        <dbReference type="PROSITE-ProRule" id="PRU00023"/>
    </source>
</evidence>
<dbReference type="EMBL" id="GL945541">
    <property type="protein sequence ID" value="EGN91711.1"/>
    <property type="molecule type" value="Genomic_DNA"/>
</dbReference>